<evidence type="ECO:0000313" key="4">
    <source>
        <dbReference type="EMBL" id="SDF23295.1"/>
    </source>
</evidence>
<organism evidence="4 5">
    <name type="scientific">Thalassobaculum litoreum DSM 18839</name>
    <dbReference type="NCBI Taxonomy" id="1123362"/>
    <lineage>
        <taxon>Bacteria</taxon>
        <taxon>Pseudomonadati</taxon>
        <taxon>Pseudomonadota</taxon>
        <taxon>Alphaproteobacteria</taxon>
        <taxon>Rhodospirillales</taxon>
        <taxon>Thalassobaculaceae</taxon>
        <taxon>Thalassobaculum</taxon>
    </lineage>
</organism>
<feature type="region of interest" description="Disordered" evidence="1">
    <location>
        <begin position="1"/>
        <end position="34"/>
    </location>
</feature>
<dbReference type="AlphaFoldDB" id="A0A8G2EXI3"/>
<evidence type="ECO:0008006" key="6">
    <source>
        <dbReference type="Google" id="ProtNLM"/>
    </source>
</evidence>
<dbReference type="InterPro" id="IPR048341">
    <property type="entry name" value="DUF1285_N"/>
</dbReference>
<keyword evidence="5" id="KW-1185">Reference proteome</keyword>
<sequence length="201" mass="22093">MGQDSVRSIHDIERSVTGASHKGPSDDHNETCSAADTVSDAPREFGLRIGRDGTWYYLNSPIQRMPLVKLFATVLRRDDEGRFWLVTPVERGIIHVDDAPFVAVDVDIDPPEDAAGPDATLTFRTNLDETVVAGPDHPIRLDVDRETGEPAPYVMVRDRLEALINRATYYRLAEMAVESADGSGVLGVWSGGVFFPLGRAE</sequence>
<feature type="domain" description="DUF1285" evidence="2">
    <location>
        <begin position="45"/>
        <end position="99"/>
    </location>
</feature>
<evidence type="ECO:0000259" key="3">
    <source>
        <dbReference type="Pfam" id="PF21028"/>
    </source>
</evidence>
<gene>
    <name evidence="4" type="ORF">SAMN05660686_00665</name>
</gene>
<evidence type="ECO:0000313" key="5">
    <source>
        <dbReference type="Proteomes" id="UP000198615"/>
    </source>
</evidence>
<accession>A0A8G2EXI3</accession>
<proteinExistence type="predicted"/>
<dbReference type="Proteomes" id="UP000198615">
    <property type="component" value="Unassembled WGS sequence"/>
</dbReference>
<dbReference type="InterPro" id="IPR048342">
    <property type="entry name" value="DUF1285_C"/>
</dbReference>
<dbReference type="InterPro" id="IPR023361">
    <property type="entry name" value="DUF1285_beta_roll_sf"/>
</dbReference>
<dbReference type="Pfam" id="PF06938">
    <property type="entry name" value="DUF1285_N"/>
    <property type="match status" value="1"/>
</dbReference>
<comment type="caution">
    <text evidence="4">The sequence shown here is derived from an EMBL/GenBank/DDBJ whole genome shotgun (WGS) entry which is preliminary data.</text>
</comment>
<reference evidence="4 5" key="1">
    <citation type="submission" date="2016-10" db="EMBL/GenBank/DDBJ databases">
        <authorList>
            <person name="Varghese N."/>
            <person name="Submissions S."/>
        </authorList>
    </citation>
    <scope>NUCLEOTIDE SEQUENCE [LARGE SCALE GENOMIC DNA]</scope>
    <source>
        <strain evidence="4 5">DSM 18839</strain>
    </source>
</reference>
<dbReference type="EMBL" id="FNBW01000002">
    <property type="protein sequence ID" value="SDF23295.1"/>
    <property type="molecule type" value="Genomic_DNA"/>
</dbReference>
<dbReference type="Gene3D" id="3.10.540.10">
    <property type="entry name" value="duf1285 like domain"/>
    <property type="match status" value="1"/>
</dbReference>
<dbReference type="Pfam" id="PF21028">
    <property type="entry name" value="DUF1285_C"/>
    <property type="match status" value="1"/>
</dbReference>
<protein>
    <recommendedName>
        <fullName evidence="6">Proteophosphoglycan</fullName>
    </recommendedName>
</protein>
<name>A0A8G2EXI3_9PROT</name>
<feature type="domain" description="DUF1285" evidence="3">
    <location>
        <begin position="100"/>
        <end position="197"/>
    </location>
</feature>
<dbReference type="OrthoDB" id="3078366at2"/>
<evidence type="ECO:0000259" key="2">
    <source>
        <dbReference type="Pfam" id="PF06938"/>
    </source>
</evidence>
<dbReference type="Gene3D" id="2.30.270.10">
    <property type="entry name" value="duf1285 protein"/>
    <property type="match status" value="1"/>
</dbReference>
<evidence type="ECO:0000256" key="1">
    <source>
        <dbReference type="SAM" id="MobiDB-lite"/>
    </source>
</evidence>